<dbReference type="Pfam" id="PF00072">
    <property type="entry name" value="Response_reg"/>
    <property type="match status" value="1"/>
</dbReference>
<dbReference type="PROSITE" id="PS50043">
    <property type="entry name" value="HTH_LUXR_2"/>
    <property type="match status" value="1"/>
</dbReference>
<feature type="domain" description="Response regulatory" evidence="5">
    <location>
        <begin position="4"/>
        <end position="120"/>
    </location>
</feature>
<accession>E5Y263</accession>
<dbReference type="EMBL" id="ADCP02000002">
    <property type="protein sequence ID" value="EFV45926.1"/>
    <property type="molecule type" value="Genomic_DNA"/>
</dbReference>
<dbReference type="GO" id="GO:0006355">
    <property type="term" value="P:regulation of DNA-templated transcription"/>
    <property type="evidence" value="ECO:0007669"/>
    <property type="project" value="InterPro"/>
</dbReference>
<dbReference type="SMART" id="SM00421">
    <property type="entry name" value="HTH_LUXR"/>
    <property type="match status" value="1"/>
</dbReference>
<dbReference type="RefSeq" id="WP_005024389.1">
    <property type="nucleotide sequence ID" value="NZ_KE150239.1"/>
</dbReference>
<sequence length="218" mass="24130">MSVSIVIAEDHALFRSGLKQLLLLGEGLEVIGEAGDGFEAVTVTVAGRPDLLLLDLSMPGRDGLEVIAHIRKECPDTRILIISMHATSMHIRAAFKAGAHGYLLKTADRQEFLFAIQSVLRGNRYVSTELTGTMIDWCVGEQTEEIASPLAQLTQREREILKLVAEGCSNKEIAARLSVAEKTVVTHRTNFMRKLGLRNVREVTMFALECGLIDMKRR</sequence>
<dbReference type="SUPFAM" id="SSF52172">
    <property type="entry name" value="CheY-like"/>
    <property type="match status" value="1"/>
</dbReference>
<reference evidence="6 7" key="1">
    <citation type="submission" date="2010-10" db="EMBL/GenBank/DDBJ databases">
        <authorList>
            <consortium name="The Broad Institute Genome Sequencing Platform"/>
            <person name="Ward D."/>
            <person name="Earl A."/>
            <person name="Feldgarden M."/>
            <person name="Young S.K."/>
            <person name="Gargeya S."/>
            <person name="Zeng Q."/>
            <person name="Alvarado L."/>
            <person name="Berlin A."/>
            <person name="Bochicchio J."/>
            <person name="Chapman S.B."/>
            <person name="Chen Z."/>
            <person name="Freedman E."/>
            <person name="Gellesch M."/>
            <person name="Goldberg J."/>
            <person name="Griggs A."/>
            <person name="Gujja S."/>
            <person name="Heilman E."/>
            <person name="Heiman D."/>
            <person name="Howarth C."/>
            <person name="Mehta T."/>
            <person name="Neiman D."/>
            <person name="Pearson M."/>
            <person name="Roberts A."/>
            <person name="Saif S."/>
            <person name="Shea T."/>
            <person name="Shenoy N."/>
            <person name="Sisk P."/>
            <person name="Stolte C."/>
            <person name="Sykes S."/>
            <person name="White J."/>
            <person name="Yandava C."/>
            <person name="Allen-Vercoe E."/>
            <person name="Sibley C."/>
            <person name="Ambrose C.E."/>
            <person name="Strauss J."/>
            <person name="Daigneault M."/>
            <person name="Haas B."/>
            <person name="Nusbaum C."/>
            <person name="Birren B."/>
        </authorList>
    </citation>
    <scope>NUCLEOTIDE SEQUENCE [LARGE SCALE GENOMIC DNA]</scope>
    <source>
        <strain evidence="6 7">3_1_6</strain>
    </source>
</reference>
<evidence type="ECO:0000313" key="6">
    <source>
        <dbReference type="EMBL" id="EFV45926.1"/>
    </source>
</evidence>
<evidence type="ECO:0000256" key="3">
    <source>
        <dbReference type="PROSITE-ProRule" id="PRU00169"/>
    </source>
</evidence>
<protein>
    <submittedName>
        <fullName evidence="6">Uncharacterized protein</fullName>
    </submittedName>
</protein>
<dbReference type="InterPro" id="IPR039420">
    <property type="entry name" value="WalR-like"/>
</dbReference>
<feature type="modified residue" description="4-aspartylphosphate" evidence="3">
    <location>
        <position position="55"/>
    </location>
</feature>
<organism evidence="6 7">
    <name type="scientific">Bilophila wadsworthia (strain 3_1_6)</name>
    <dbReference type="NCBI Taxonomy" id="563192"/>
    <lineage>
        <taxon>Bacteria</taxon>
        <taxon>Pseudomonadati</taxon>
        <taxon>Thermodesulfobacteriota</taxon>
        <taxon>Desulfovibrionia</taxon>
        <taxon>Desulfovibrionales</taxon>
        <taxon>Desulfovibrionaceae</taxon>
        <taxon>Bilophila</taxon>
    </lineage>
</organism>
<dbReference type="CDD" id="cd17535">
    <property type="entry name" value="REC_NarL-like"/>
    <property type="match status" value="1"/>
</dbReference>
<dbReference type="PROSITE" id="PS50110">
    <property type="entry name" value="RESPONSE_REGULATORY"/>
    <property type="match status" value="1"/>
</dbReference>
<dbReference type="CDD" id="cd06170">
    <property type="entry name" value="LuxR_C_like"/>
    <property type="match status" value="1"/>
</dbReference>
<dbReference type="InterPro" id="IPR000792">
    <property type="entry name" value="Tscrpt_reg_LuxR_C"/>
</dbReference>
<dbReference type="GeneID" id="78086942"/>
<keyword evidence="1 3" id="KW-0597">Phosphoprotein</keyword>
<dbReference type="PANTHER" id="PTHR43214">
    <property type="entry name" value="TWO-COMPONENT RESPONSE REGULATOR"/>
    <property type="match status" value="1"/>
</dbReference>
<keyword evidence="2" id="KW-0238">DNA-binding</keyword>
<name>E5Y263_BILW3</name>
<gene>
    <name evidence="6" type="ORF">HMPREF0179_00273</name>
</gene>
<dbReference type="InterPro" id="IPR001789">
    <property type="entry name" value="Sig_transdc_resp-reg_receiver"/>
</dbReference>
<dbReference type="PRINTS" id="PR00038">
    <property type="entry name" value="HTHLUXR"/>
</dbReference>
<dbReference type="Proteomes" id="UP000006034">
    <property type="component" value="Unassembled WGS sequence"/>
</dbReference>
<evidence type="ECO:0000256" key="2">
    <source>
        <dbReference type="ARBA" id="ARBA00023125"/>
    </source>
</evidence>
<dbReference type="HOGENOM" id="CLU_000445_90_1_7"/>
<proteinExistence type="predicted"/>
<dbReference type="Gene3D" id="3.40.50.2300">
    <property type="match status" value="1"/>
</dbReference>
<dbReference type="GO" id="GO:0000160">
    <property type="term" value="P:phosphorelay signal transduction system"/>
    <property type="evidence" value="ECO:0007669"/>
    <property type="project" value="InterPro"/>
</dbReference>
<reference evidence="6 7" key="2">
    <citation type="submission" date="2013-04" db="EMBL/GenBank/DDBJ databases">
        <title>The Genome Sequence of Bilophila wadsworthia 3_1_6.</title>
        <authorList>
            <consortium name="The Broad Institute Genomics Platform"/>
            <person name="Earl A."/>
            <person name="Ward D."/>
            <person name="Feldgarden M."/>
            <person name="Gevers D."/>
            <person name="Sibley C."/>
            <person name="Strauss J."/>
            <person name="Allen-Vercoe E."/>
            <person name="Walker B."/>
            <person name="Young S."/>
            <person name="Zeng Q."/>
            <person name="Gargeya S."/>
            <person name="Fitzgerald M."/>
            <person name="Haas B."/>
            <person name="Abouelleil A."/>
            <person name="Allen A.W."/>
            <person name="Alvarado L."/>
            <person name="Arachchi H.M."/>
            <person name="Berlin A.M."/>
            <person name="Chapman S.B."/>
            <person name="Gainer-Dewar J."/>
            <person name="Goldberg J."/>
            <person name="Griggs A."/>
            <person name="Gujja S."/>
            <person name="Hansen M."/>
            <person name="Howarth C."/>
            <person name="Imamovic A."/>
            <person name="Ireland A."/>
            <person name="Larimer J."/>
            <person name="McCowan C."/>
            <person name="Murphy C."/>
            <person name="Pearson M."/>
            <person name="Poon T.W."/>
            <person name="Priest M."/>
            <person name="Roberts A."/>
            <person name="Saif S."/>
            <person name="Shea T."/>
            <person name="Sisk P."/>
            <person name="Sykes S."/>
            <person name="Wortman J."/>
            <person name="Nusbaum C."/>
            <person name="Birren B."/>
        </authorList>
    </citation>
    <scope>NUCLEOTIDE SEQUENCE [LARGE SCALE GENOMIC DNA]</scope>
    <source>
        <strain evidence="6 7">3_1_6</strain>
    </source>
</reference>
<evidence type="ECO:0000313" key="7">
    <source>
        <dbReference type="Proteomes" id="UP000006034"/>
    </source>
</evidence>
<feature type="domain" description="HTH luxR-type" evidence="4">
    <location>
        <begin position="146"/>
        <end position="211"/>
    </location>
</feature>
<dbReference type="SUPFAM" id="SSF46894">
    <property type="entry name" value="C-terminal effector domain of the bipartite response regulators"/>
    <property type="match status" value="1"/>
</dbReference>
<evidence type="ECO:0000259" key="4">
    <source>
        <dbReference type="PROSITE" id="PS50043"/>
    </source>
</evidence>
<dbReference type="GO" id="GO:0003677">
    <property type="term" value="F:DNA binding"/>
    <property type="evidence" value="ECO:0007669"/>
    <property type="project" value="UniProtKB-KW"/>
</dbReference>
<dbReference type="InterPro" id="IPR011006">
    <property type="entry name" value="CheY-like_superfamily"/>
</dbReference>
<dbReference type="InterPro" id="IPR016032">
    <property type="entry name" value="Sig_transdc_resp-reg_C-effctor"/>
</dbReference>
<dbReference type="InterPro" id="IPR058245">
    <property type="entry name" value="NreC/VraR/RcsB-like_REC"/>
</dbReference>
<dbReference type="AlphaFoldDB" id="E5Y263"/>
<dbReference type="STRING" id="563192.HMPREF0179_00273"/>
<evidence type="ECO:0000256" key="1">
    <source>
        <dbReference type="ARBA" id="ARBA00022553"/>
    </source>
</evidence>
<dbReference type="eggNOG" id="COG2197">
    <property type="taxonomic scope" value="Bacteria"/>
</dbReference>
<dbReference type="SMART" id="SM00448">
    <property type="entry name" value="REC"/>
    <property type="match status" value="1"/>
</dbReference>
<keyword evidence="7" id="KW-1185">Reference proteome</keyword>
<evidence type="ECO:0000259" key="5">
    <source>
        <dbReference type="PROSITE" id="PS50110"/>
    </source>
</evidence>
<comment type="caution">
    <text evidence="6">The sequence shown here is derived from an EMBL/GenBank/DDBJ whole genome shotgun (WGS) entry which is preliminary data.</text>
</comment>
<dbReference type="Pfam" id="PF00196">
    <property type="entry name" value="GerE"/>
    <property type="match status" value="1"/>
</dbReference>
<dbReference type="OrthoDB" id="9780312at2"/>